<dbReference type="PANTHER" id="PTHR14969">
    <property type="entry name" value="SPHINGOSINE-1-PHOSPHATE PHOSPHOHYDROLASE"/>
    <property type="match status" value="1"/>
</dbReference>
<dbReference type="Gene3D" id="1.20.144.10">
    <property type="entry name" value="Phosphatidic acid phosphatase type 2/haloperoxidase"/>
    <property type="match status" value="1"/>
</dbReference>
<dbReference type="Proteomes" id="UP000193804">
    <property type="component" value="Unassembled WGS sequence"/>
</dbReference>
<evidence type="ECO:0000313" key="4">
    <source>
        <dbReference type="Proteomes" id="UP000193804"/>
    </source>
</evidence>
<dbReference type="PANTHER" id="PTHR14969:SF13">
    <property type="entry name" value="AT30094P"/>
    <property type="match status" value="1"/>
</dbReference>
<dbReference type="SMART" id="SM00014">
    <property type="entry name" value="acidPPc"/>
    <property type="match status" value="1"/>
</dbReference>
<gene>
    <name evidence="3" type="ORF">SAMN05661096_01686</name>
</gene>
<dbReference type="Pfam" id="PF01569">
    <property type="entry name" value="PAP2"/>
    <property type="match status" value="1"/>
</dbReference>
<dbReference type="SUPFAM" id="SSF48317">
    <property type="entry name" value="Acid phosphatase/Vanadium-dependent haloperoxidase"/>
    <property type="match status" value="1"/>
</dbReference>
<name>A0A1X7JJN3_9BACT</name>
<dbReference type="EMBL" id="FXAW01000003">
    <property type="protein sequence ID" value="SMG27777.1"/>
    <property type="molecule type" value="Genomic_DNA"/>
</dbReference>
<keyword evidence="1" id="KW-1133">Transmembrane helix</keyword>
<dbReference type="STRING" id="1028.SAMN05661096_01686"/>
<feature type="transmembrane region" description="Helical" evidence="1">
    <location>
        <begin position="107"/>
        <end position="128"/>
    </location>
</feature>
<evidence type="ECO:0000259" key="2">
    <source>
        <dbReference type="SMART" id="SM00014"/>
    </source>
</evidence>
<dbReference type="AlphaFoldDB" id="A0A1X7JJN3"/>
<feature type="transmembrane region" description="Helical" evidence="1">
    <location>
        <begin position="60"/>
        <end position="78"/>
    </location>
</feature>
<dbReference type="OrthoDB" id="9789113at2"/>
<proteinExistence type="predicted"/>
<feature type="transmembrane region" description="Helical" evidence="1">
    <location>
        <begin position="158"/>
        <end position="176"/>
    </location>
</feature>
<protein>
    <submittedName>
        <fullName evidence="3">Undecaprenyl-diphosphatase</fullName>
    </submittedName>
</protein>
<keyword evidence="1" id="KW-0812">Transmembrane</keyword>
<keyword evidence="4" id="KW-1185">Reference proteome</keyword>
<feature type="domain" description="Phosphatidic acid phosphatase type 2/haloperoxidase" evidence="2">
    <location>
        <begin position="60"/>
        <end position="173"/>
    </location>
</feature>
<sequence length="191" mass="22209">MLQSLIELDQQFFLWLNGLHSDWLDPIMLAITGRNIWIPLYAVILFLVIRKLKWQSWSMILAFTLLITLADQAASGFFKPFFERFRPCHEPAIQDMVHLVKHCGGQYGFASSHASNTFALAFFLFFIYRNFYARCMIVWAMLVSYSRIYVGVHYPGDIIMGAILGLLAAIITYHLYKRIFPNHLEKIHSIV</sequence>
<evidence type="ECO:0000256" key="1">
    <source>
        <dbReference type="SAM" id="Phobius"/>
    </source>
</evidence>
<dbReference type="InterPro" id="IPR000326">
    <property type="entry name" value="PAP2/HPO"/>
</dbReference>
<evidence type="ECO:0000313" key="3">
    <source>
        <dbReference type="EMBL" id="SMG27777.1"/>
    </source>
</evidence>
<keyword evidence="1" id="KW-0472">Membrane</keyword>
<feature type="transmembrane region" description="Helical" evidence="1">
    <location>
        <begin position="27"/>
        <end position="48"/>
    </location>
</feature>
<dbReference type="CDD" id="cd03395">
    <property type="entry name" value="PAP2_like_4"/>
    <property type="match status" value="1"/>
</dbReference>
<dbReference type="RefSeq" id="WP_085516616.1">
    <property type="nucleotide sequence ID" value="NZ_FXAW01000003.1"/>
</dbReference>
<accession>A0A1X7JJN3</accession>
<reference evidence="4" key="1">
    <citation type="submission" date="2017-04" db="EMBL/GenBank/DDBJ databases">
        <authorList>
            <person name="Varghese N."/>
            <person name="Submissions S."/>
        </authorList>
    </citation>
    <scope>NUCLEOTIDE SEQUENCE [LARGE SCALE GENOMIC DNA]</scope>
    <source>
        <strain evidence="4">DSM 4125</strain>
    </source>
</reference>
<organism evidence="3 4">
    <name type="scientific">Marivirga sericea</name>
    <dbReference type="NCBI Taxonomy" id="1028"/>
    <lineage>
        <taxon>Bacteria</taxon>
        <taxon>Pseudomonadati</taxon>
        <taxon>Bacteroidota</taxon>
        <taxon>Cytophagia</taxon>
        <taxon>Cytophagales</taxon>
        <taxon>Marivirgaceae</taxon>
        <taxon>Marivirga</taxon>
    </lineage>
</organism>
<dbReference type="InterPro" id="IPR036938">
    <property type="entry name" value="PAP2/HPO_sf"/>
</dbReference>